<reference evidence="2" key="1">
    <citation type="submission" date="2021-03" db="EMBL/GenBank/DDBJ databases">
        <title>Comparative genomics and phylogenomic investigation of the class Geoglossomycetes provide insights into ecological specialization and systematics.</title>
        <authorList>
            <person name="Melie T."/>
            <person name="Pirro S."/>
            <person name="Miller A.N."/>
            <person name="Quandt A."/>
        </authorList>
    </citation>
    <scope>NUCLEOTIDE SEQUENCE</scope>
    <source>
        <strain evidence="2">CAQ_001_2017</strain>
    </source>
</reference>
<keyword evidence="3" id="KW-1185">Reference proteome</keyword>
<evidence type="ECO:0000313" key="3">
    <source>
        <dbReference type="Proteomes" id="UP000750711"/>
    </source>
</evidence>
<feature type="region of interest" description="Disordered" evidence="1">
    <location>
        <begin position="473"/>
        <end position="730"/>
    </location>
</feature>
<feature type="compositionally biased region" description="Pro residues" evidence="1">
    <location>
        <begin position="508"/>
        <end position="522"/>
    </location>
</feature>
<dbReference type="Proteomes" id="UP000750711">
    <property type="component" value="Unassembled WGS sequence"/>
</dbReference>
<dbReference type="EMBL" id="JAGHQM010002752">
    <property type="protein sequence ID" value="KAH0548189.1"/>
    <property type="molecule type" value="Genomic_DNA"/>
</dbReference>
<sequence length="730" mass="79550">MKPGSGPFGNPGYRTPPKTAAGGGTNPSYTTPNRVNTPNQAGHDSSRNSYSDHRPGFSRNRDEENQYRYEETFGSSSRPRRKGFAPDAPGGDEPPAPDNSAYFAYRSNARSQASRPQNVPDISPRPSPTARKPDPASFFKSSAEEIYGENERVSTPYATGGGERTYLSSATVGRSTSAREGIQLQRASSHVHPMENLERPPTSHRRHRSVSASRRRRQSVSDESEKVANSPLDSPAKPDFTPLNKTSRPTRERPGVNKTTTDTYAKAEQGKSRFAPLVEPDSSEGEHDRRQSRGSGGRVRGAAYGSRRKSRATVEPTEPSHDKENHAPSNSIPQSQQAKDSNPTPLDTFTHRMASSLNDRNVQDQRPASASGVKERTPLKYFYSFHNYPKGSRLVENLSAEPNFCVPDILSELNLSQLDRENGDADRKRNASFSFQTQDDMYAHTPTVGADFRSKSTENINTRFSAGEWYGKFETNIFGPPPPPPPTRKDRRQRSPKRTHVPQARSPNRPPAPPRAPMPPTQPGGFTGTAAPTGSLKDPPPALGTKFVQEDWDGAIKQNDFRQPPPLGSKRSNPRMKNGKPTGAPSRVSKATSLGATVGSDEETSTYDRSGSKSAESSSSRSSGFGSAMEIDSPAPAQEKERSQAMPPRPAYVSNPEEERVPPTNVGVKHNRRPSATMPPPPPPKLAGQHQATPSAPVPLPRQTPPRAATSQGHSARTSPLTVDLTDLKN</sequence>
<feature type="compositionally biased region" description="Polar residues" evidence="1">
    <location>
        <begin position="26"/>
        <end position="43"/>
    </location>
</feature>
<proteinExistence type="predicted"/>
<feature type="compositionally biased region" description="Polar residues" evidence="1">
    <location>
        <begin position="327"/>
        <end position="368"/>
    </location>
</feature>
<feature type="compositionally biased region" description="Polar residues" evidence="1">
    <location>
        <begin position="709"/>
        <end position="721"/>
    </location>
</feature>
<feature type="compositionally biased region" description="Polar residues" evidence="1">
    <location>
        <begin position="166"/>
        <end position="178"/>
    </location>
</feature>
<comment type="caution">
    <text evidence="2">The sequence shown here is derived from an EMBL/GenBank/DDBJ whole genome shotgun (WGS) entry which is preliminary data.</text>
</comment>
<evidence type="ECO:0000256" key="1">
    <source>
        <dbReference type="SAM" id="MobiDB-lite"/>
    </source>
</evidence>
<organism evidence="2 3">
    <name type="scientific">Trichoglossum hirsutum</name>
    <dbReference type="NCBI Taxonomy" id="265104"/>
    <lineage>
        <taxon>Eukaryota</taxon>
        <taxon>Fungi</taxon>
        <taxon>Dikarya</taxon>
        <taxon>Ascomycota</taxon>
        <taxon>Pezizomycotina</taxon>
        <taxon>Geoglossomycetes</taxon>
        <taxon>Geoglossales</taxon>
        <taxon>Geoglossaceae</taxon>
        <taxon>Trichoglossum</taxon>
    </lineage>
</organism>
<feature type="compositionally biased region" description="Low complexity" evidence="1">
    <location>
        <begin position="612"/>
        <end position="627"/>
    </location>
</feature>
<gene>
    <name evidence="2" type="ORF">GP486_008092</name>
</gene>
<feature type="compositionally biased region" description="Basic and acidic residues" evidence="1">
    <location>
        <begin position="44"/>
        <end position="71"/>
    </location>
</feature>
<evidence type="ECO:0000313" key="2">
    <source>
        <dbReference type="EMBL" id="KAH0548189.1"/>
    </source>
</evidence>
<accession>A0A9P8IBL8</accession>
<feature type="region of interest" description="Disordered" evidence="1">
    <location>
        <begin position="1"/>
        <end position="376"/>
    </location>
</feature>
<feature type="compositionally biased region" description="Basic residues" evidence="1">
    <location>
        <begin position="489"/>
        <end position="500"/>
    </location>
</feature>
<feature type="compositionally biased region" description="Polar residues" evidence="1">
    <location>
        <begin position="108"/>
        <end position="117"/>
    </location>
</feature>
<protein>
    <submittedName>
        <fullName evidence="2">Uncharacterized protein</fullName>
    </submittedName>
</protein>
<feature type="compositionally biased region" description="Basic residues" evidence="1">
    <location>
        <begin position="202"/>
        <end position="218"/>
    </location>
</feature>
<name>A0A9P8IBL8_9PEZI</name>
<dbReference type="AlphaFoldDB" id="A0A9P8IBL8"/>
<feature type="non-terminal residue" evidence="2">
    <location>
        <position position="730"/>
    </location>
</feature>